<evidence type="ECO:0000256" key="1">
    <source>
        <dbReference type="ARBA" id="ARBA00006270"/>
    </source>
</evidence>
<protein>
    <submittedName>
        <fullName evidence="4">GTP-binding protein YPTC5 (Trinotate prediction)</fullName>
    </submittedName>
</protein>
<dbReference type="EMBL" id="GHBP01006103">
    <property type="protein sequence ID" value="NDJ94022.1"/>
    <property type="molecule type" value="Transcribed_RNA"/>
</dbReference>
<dbReference type="Pfam" id="PF00071">
    <property type="entry name" value="Ras"/>
    <property type="match status" value="1"/>
</dbReference>
<organism evidence="4">
    <name type="scientific">Henneguya salminicola</name>
    <name type="common">Myxosporean</name>
    <dbReference type="NCBI Taxonomy" id="69463"/>
    <lineage>
        <taxon>Eukaryota</taxon>
        <taxon>Metazoa</taxon>
        <taxon>Cnidaria</taxon>
        <taxon>Myxozoa</taxon>
        <taxon>Myxosporea</taxon>
        <taxon>Bivalvulida</taxon>
        <taxon>Platysporina</taxon>
        <taxon>Myxobolidae</taxon>
        <taxon>Henneguya</taxon>
    </lineage>
</organism>
<dbReference type="SMART" id="SM00173">
    <property type="entry name" value="RAS"/>
    <property type="match status" value="1"/>
</dbReference>
<dbReference type="GO" id="GO:0003924">
    <property type="term" value="F:GTPase activity"/>
    <property type="evidence" value="ECO:0007669"/>
    <property type="project" value="InterPro"/>
</dbReference>
<dbReference type="SMART" id="SM00174">
    <property type="entry name" value="RHO"/>
    <property type="match status" value="1"/>
</dbReference>
<dbReference type="Gene3D" id="3.40.50.300">
    <property type="entry name" value="P-loop containing nucleotide triphosphate hydrolases"/>
    <property type="match status" value="1"/>
</dbReference>
<dbReference type="SMART" id="SM00175">
    <property type="entry name" value="RAB"/>
    <property type="match status" value="1"/>
</dbReference>
<name>A0A6G3MJ03_HENSL</name>
<evidence type="ECO:0000256" key="3">
    <source>
        <dbReference type="ARBA" id="ARBA00023134"/>
    </source>
</evidence>
<reference evidence="4" key="1">
    <citation type="submission" date="2018-11" db="EMBL/GenBank/DDBJ databases">
        <title>Henneguya salminicola genome and transcriptome.</title>
        <authorList>
            <person name="Yahalomi D."/>
            <person name="Atkinson S.D."/>
            <person name="Neuhof M."/>
            <person name="Chang E.S."/>
            <person name="Philippe H."/>
            <person name="Cartwright P."/>
            <person name="Bartholomew J.L."/>
            <person name="Huchon D."/>
        </authorList>
    </citation>
    <scope>NUCLEOTIDE SEQUENCE</scope>
    <source>
        <strain evidence="4">Hz1</strain>
        <tissue evidence="4">Whole</tissue>
    </source>
</reference>
<comment type="similarity">
    <text evidence="1">Belongs to the small GTPase superfamily. Rab family.</text>
</comment>
<accession>A0A6G3MJ03</accession>
<evidence type="ECO:0000256" key="2">
    <source>
        <dbReference type="ARBA" id="ARBA00022741"/>
    </source>
</evidence>
<dbReference type="GO" id="GO:0005525">
    <property type="term" value="F:GTP binding"/>
    <property type="evidence" value="ECO:0007669"/>
    <property type="project" value="UniProtKB-KW"/>
</dbReference>
<dbReference type="PROSITE" id="PS51421">
    <property type="entry name" value="RAS"/>
    <property type="match status" value="1"/>
</dbReference>
<keyword evidence="2" id="KW-0547">Nucleotide-binding</keyword>
<dbReference type="AlphaFoldDB" id="A0A6G3MJ03"/>
<keyword evidence="3" id="KW-0342">GTP-binding</keyword>
<sequence length="153" mass="17534">MLIFYSYLKIIDTAGVEKYAALTNNYYRGADAVVLCFDITNLTSFERIDRWRNDFLVASNPPDPNNYPFFLASTKNDLESKIVDETRISRWCDNKIPYMETSAKKDIGVKELFELIAEEFVKREPKEESNIPAIPDSINLSTSYTSETKTGCC</sequence>
<dbReference type="PROSITE" id="PS51419">
    <property type="entry name" value="RAB"/>
    <property type="match status" value="1"/>
</dbReference>
<evidence type="ECO:0000313" key="4">
    <source>
        <dbReference type="EMBL" id="NDJ94022.1"/>
    </source>
</evidence>
<dbReference type="PANTHER" id="PTHR47981:SF20">
    <property type="entry name" value="RAS-RELATED PROTEIN RAB-7A"/>
    <property type="match status" value="1"/>
</dbReference>
<dbReference type="PRINTS" id="PR00449">
    <property type="entry name" value="RASTRNSFRMNG"/>
</dbReference>
<dbReference type="InterPro" id="IPR001806">
    <property type="entry name" value="Small_GTPase"/>
</dbReference>
<dbReference type="PANTHER" id="PTHR47981">
    <property type="entry name" value="RAB FAMILY"/>
    <property type="match status" value="1"/>
</dbReference>
<proteinExistence type="inferred from homology"/>
<dbReference type="InterPro" id="IPR027417">
    <property type="entry name" value="P-loop_NTPase"/>
</dbReference>
<dbReference type="SUPFAM" id="SSF52540">
    <property type="entry name" value="P-loop containing nucleoside triphosphate hydrolases"/>
    <property type="match status" value="1"/>
</dbReference>